<dbReference type="Proteomes" id="UP000037891">
    <property type="component" value="Unassembled WGS sequence"/>
</dbReference>
<protein>
    <submittedName>
        <fullName evidence="1">Uncharacterized protein</fullName>
    </submittedName>
</protein>
<dbReference type="EMBL" id="LGLN01000033">
    <property type="protein sequence ID" value="KPC32733.1"/>
    <property type="molecule type" value="Genomic_DNA"/>
</dbReference>
<sequence length="42" mass="4431">MASARIILKSFITLAQVIDAATTSPVAEKSVHPVPTKNLTLP</sequence>
<proteinExistence type="predicted"/>
<organism evidence="1 2">
    <name type="scientific">Pseudomonas syringae pv. cilantro</name>
    <dbReference type="NCBI Taxonomy" id="81035"/>
    <lineage>
        <taxon>Bacteria</taxon>
        <taxon>Pseudomonadati</taxon>
        <taxon>Pseudomonadota</taxon>
        <taxon>Gammaproteobacteria</taxon>
        <taxon>Pseudomonadales</taxon>
        <taxon>Pseudomonadaceae</taxon>
        <taxon>Pseudomonas</taxon>
        <taxon>Pseudomonas syringae</taxon>
    </lineage>
</organism>
<name>A0A0N1JP25_PSESX</name>
<comment type="caution">
    <text evidence="1">The sequence shown here is derived from an EMBL/GenBank/DDBJ whole genome shotgun (WGS) entry which is preliminary data.</text>
</comment>
<evidence type="ECO:0000313" key="1">
    <source>
        <dbReference type="EMBL" id="KPC32733.1"/>
    </source>
</evidence>
<reference evidence="1 2" key="1">
    <citation type="submission" date="2015-07" db="EMBL/GenBank/DDBJ databases">
        <authorList>
            <person name="Noorani M."/>
        </authorList>
    </citation>
    <scope>NUCLEOTIDE SEQUENCE [LARGE SCALE GENOMIC DNA]</scope>
    <source>
        <strain evidence="1 2">0788_9</strain>
    </source>
</reference>
<accession>A0A0N1JP25</accession>
<reference evidence="1 2" key="2">
    <citation type="submission" date="2015-10" db="EMBL/GenBank/DDBJ databases">
        <title>Comparative genomics and high-throughput reverse genetic screens identify a new phytobacterial MAMP and an Arabidopsis receptor required for immune elicitation.</title>
        <authorList>
            <person name="Mott G.A."/>
            <person name="Thakur S."/>
            <person name="Wang P.W."/>
            <person name="Desveaux D."/>
            <person name="Guttman D.S."/>
        </authorList>
    </citation>
    <scope>NUCLEOTIDE SEQUENCE [LARGE SCALE GENOMIC DNA]</scope>
    <source>
        <strain evidence="1 2">0788_9</strain>
    </source>
</reference>
<gene>
    <name evidence="1" type="ORF">ABJ99_1585</name>
</gene>
<dbReference type="AlphaFoldDB" id="A0A0N1JP25"/>
<evidence type="ECO:0000313" key="2">
    <source>
        <dbReference type="Proteomes" id="UP000037891"/>
    </source>
</evidence>